<dbReference type="Proteomes" id="UP001055072">
    <property type="component" value="Unassembled WGS sequence"/>
</dbReference>
<comment type="caution">
    <text evidence="1">The sequence shown here is derived from an EMBL/GenBank/DDBJ whole genome shotgun (WGS) entry which is preliminary data.</text>
</comment>
<sequence>MPQIPVRVIIFMIAVATLLQILSHGVVAAPVGSSVEFPQSLAKVASPFSGPLHIPGPSTLSFLQLFGFQR</sequence>
<accession>A0ACB8TXX4</accession>
<evidence type="ECO:0000313" key="2">
    <source>
        <dbReference type="Proteomes" id="UP001055072"/>
    </source>
</evidence>
<proteinExistence type="predicted"/>
<keyword evidence="2" id="KW-1185">Reference proteome</keyword>
<reference evidence="1" key="1">
    <citation type="journal article" date="2021" name="Environ. Microbiol.">
        <title>Gene family expansions and transcriptome signatures uncover fungal adaptations to wood decay.</title>
        <authorList>
            <person name="Hage H."/>
            <person name="Miyauchi S."/>
            <person name="Viragh M."/>
            <person name="Drula E."/>
            <person name="Min B."/>
            <person name="Chaduli D."/>
            <person name="Navarro D."/>
            <person name="Favel A."/>
            <person name="Norest M."/>
            <person name="Lesage-Meessen L."/>
            <person name="Balint B."/>
            <person name="Merenyi Z."/>
            <person name="de Eugenio L."/>
            <person name="Morin E."/>
            <person name="Martinez A.T."/>
            <person name="Baldrian P."/>
            <person name="Stursova M."/>
            <person name="Martinez M.J."/>
            <person name="Novotny C."/>
            <person name="Magnuson J.K."/>
            <person name="Spatafora J.W."/>
            <person name="Maurice S."/>
            <person name="Pangilinan J."/>
            <person name="Andreopoulos W."/>
            <person name="LaButti K."/>
            <person name="Hundley H."/>
            <person name="Na H."/>
            <person name="Kuo A."/>
            <person name="Barry K."/>
            <person name="Lipzen A."/>
            <person name="Henrissat B."/>
            <person name="Riley R."/>
            <person name="Ahrendt S."/>
            <person name="Nagy L.G."/>
            <person name="Grigoriev I.V."/>
            <person name="Martin F."/>
            <person name="Rosso M.N."/>
        </authorList>
    </citation>
    <scope>NUCLEOTIDE SEQUENCE</scope>
    <source>
        <strain evidence="1">CBS 384.51</strain>
    </source>
</reference>
<organism evidence="1 2">
    <name type="scientific">Irpex rosettiformis</name>
    <dbReference type="NCBI Taxonomy" id="378272"/>
    <lineage>
        <taxon>Eukaryota</taxon>
        <taxon>Fungi</taxon>
        <taxon>Dikarya</taxon>
        <taxon>Basidiomycota</taxon>
        <taxon>Agaricomycotina</taxon>
        <taxon>Agaricomycetes</taxon>
        <taxon>Polyporales</taxon>
        <taxon>Irpicaceae</taxon>
        <taxon>Irpex</taxon>
    </lineage>
</organism>
<evidence type="ECO:0000313" key="1">
    <source>
        <dbReference type="EMBL" id="KAI0086664.1"/>
    </source>
</evidence>
<protein>
    <submittedName>
        <fullName evidence="1">Uncharacterized protein</fullName>
    </submittedName>
</protein>
<gene>
    <name evidence="1" type="ORF">BDY19DRAFT_959711</name>
</gene>
<dbReference type="EMBL" id="MU274922">
    <property type="protein sequence ID" value="KAI0086664.1"/>
    <property type="molecule type" value="Genomic_DNA"/>
</dbReference>
<name>A0ACB8TXX4_9APHY</name>